<proteinExistence type="predicted"/>
<dbReference type="Proteomes" id="UP001144978">
    <property type="component" value="Unassembled WGS sequence"/>
</dbReference>
<keyword evidence="2" id="KW-1185">Reference proteome</keyword>
<evidence type="ECO:0000313" key="2">
    <source>
        <dbReference type="Proteomes" id="UP001144978"/>
    </source>
</evidence>
<accession>A0ACC1P9A2</accession>
<protein>
    <submittedName>
        <fullName evidence="1">Uncharacterized protein</fullName>
    </submittedName>
</protein>
<sequence>MPPTRTRAPLLPVAISQSPLLSGPLPDDLFSSLVKPLPTITIGFCDPSPPRLVPGRPTAHHNLRRPTSSGAAAIYGESGIIAESTTRKRSASMVHRFVNSRDTSDHQASLGEDIEMNVKAYNDTGEVGPQASVIEIGPLGSAGTTRSQAK</sequence>
<organism evidence="1 2">
    <name type="scientific">Trametes sanguinea</name>
    <dbReference type="NCBI Taxonomy" id="158606"/>
    <lineage>
        <taxon>Eukaryota</taxon>
        <taxon>Fungi</taxon>
        <taxon>Dikarya</taxon>
        <taxon>Basidiomycota</taxon>
        <taxon>Agaricomycotina</taxon>
        <taxon>Agaricomycetes</taxon>
        <taxon>Polyporales</taxon>
        <taxon>Polyporaceae</taxon>
        <taxon>Trametes</taxon>
    </lineage>
</organism>
<gene>
    <name evidence="1" type="ORF">NUW54_g9178</name>
</gene>
<name>A0ACC1P9A2_9APHY</name>
<comment type="caution">
    <text evidence="1">The sequence shown here is derived from an EMBL/GenBank/DDBJ whole genome shotgun (WGS) entry which is preliminary data.</text>
</comment>
<dbReference type="EMBL" id="JANSHE010003003">
    <property type="protein sequence ID" value="KAJ2988227.1"/>
    <property type="molecule type" value="Genomic_DNA"/>
</dbReference>
<evidence type="ECO:0000313" key="1">
    <source>
        <dbReference type="EMBL" id="KAJ2988227.1"/>
    </source>
</evidence>
<reference evidence="1" key="1">
    <citation type="submission" date="2022-08" db="EMBL/GenBank/DDBJ databases">
        <title>Genome Sequence of Pycnoporus sanguineus.</title>
        <authorList>
            <person name="Buettner E."/>
        </authorList>
    </citation>
    <scope>NUCLEOTIDE SEQUENCE</scope>
    <source>
        <strain evidence="1">CG-C14</strain>
    </source>
</reference>